<dbReference type="OrthoDB" id="1655504at2"/>
<dbReference type="InterPro" id="IPR036388">
    <property type="entry name" value="WH-like_DNA-bd_sf"/>
</dbReference>
<evidence type="ECO:0000256" key="2">
    <source>
        <dbReference type="ARBA" id="ARBA00023125"/>
    </source>
</evidence>
<feature type="DNA-binding region" description="OmpR/PhoB-type" evidence="5">
    <location>
        <begin position="124"/>
        <end position="222"/>
    </location>
</feature>
<dbReference type="Pfam" id="PF00486">
    <property type="entry name" value="Trans_reg_C"/>
    <property type="match status" value="1"/>
</dbReference>
<reference evidence="8 9" key="1">
    <citation type="submission" date="2015-10" db="EMBL/GenBank/DDBJ databases">
        <title>Erysipelothrix larvae sp. LV19 isolated from the larval gut of the rhinoceros beetle, Trypoxylus dichotomus.</title>
        <authorList>
            <person name="Lim S."/>
            <person name="Kim B.-C."/>
        </authorList>
    </citation>
    <scope>NUCLEOTIDE SEQUENCE [LARGE SCALE GENOMIC DNA]</scope>
    <source>
        <strain evidence="8 9">LV19</strain>
    </source>
</reference>
<dbReference type="GO" id="GO:0005829">
    <property type="term" value="C:cytosol"/>
    <property type="evidence" value="ECO:0007669"/>
    <property type="project" value="TreeGrafter"/>
</dbReference>
<dbReference type="InterPro" id="IPR001867">
    <property type="entry name" value="OmpR/PhoB-type_DNA-bd"/>
</dbReference>
<dbReference type="Pfam" id="PF00072">
    <property type="entry name" value="Response_reg"/>
    <property type="match status" value="1"/>
</dbReference>
<accession>A0A0X8GY66</accession>
<dbReference type="PANTHER" id="PTHR48111">
    <property type="entry name" value="REGULATOR OF RPOS"/>
    <property type="match status" value="1"/>
</dbReference>
<dbReference type="PANTHER" id="PTHR48111:SF2">
    <property type="entry name" value="RESPONSE REGULATOR SAER"/>
    <property type="match status" value="1"/>
</dbReference>
<evidence type="ECO:0000313" key="8">
    <source>
        <dbReference type="EMBL" id="AMC92588.1"/>
    </source>
</evidence>
<feature type="domain" description="OmpR/PhoB-type" evidence="7">
    <location>
        <begin position="124"/>
        <end position="222"/>
    </location>
</feature>
<keyword evidence="3" id="KW-0804">Transcription</keyword>
<proteinExistence type="predicted"/>
<dbReference type="RefSeq" id="WP_067630083.1">
    <property type="nucleotide sequence ID" value="NZ_CP013213.1"/>
</dbReference>
<dbReference type="PROSITE" id="PS51755">
    <property type="entry name" value="OMPR_PHOB"/>
    <property type="match status" value="1"/>
</dbReference>
<dbReference type="Gene3D" id="1.10.10.10">
    <property type="entry name" value="Winged helix-like DNA-binding domain superfamily/Winged helix DNA-binding domain"/>
    <property type="match status" value="1"/>
</dbReference>
<dbReference type="Proteomes" id="UP000063781">
    <property type="component" value="Chromosome"/>
</dbReference>
<feature type="modified residue" description="4-aspartylphosphate" evidence="4">
    <location>
        <position position="50"/>
    </location>
</feature>
<dbReference type="GO" id="GO:0006355">
    <property type="term" value="P:regulation of DNA-templated transcription"/>
    <property type="evidence" value="ECO:0007669"/>
    <property type="project" value="InterPro"/>
</dbReference>
<dbReference type="PROSITE" id="PS50110">
    <property type="entry name" value="RESPONSE_REGULATORY"/>
    <property type="match status" value="1"/>
</dbReference>
<evidence type="ECO:0000259" key="6">
    <source>
        <dbReference type="PROSITE" id="PS50110"/>
    </source>
</evidence>
<dbReference type="KEGG" id="erl:AOC36_00835"/>
<dbReference type="InterPro" id="IPR039420">
    <property type="entry name" value="WalR-like"/>
</dbReference>
<name>A0A0X8GY66_9FIRM</name>
<keyword evidence="4" id="KW-0597">Phosphoprotein</keyword>
<evidence type="ECO:0008006" key="10">
    <source>
        <dbReference type="Google" id="ProtNLM"/>
    </source>
</evidence>
<feature type="domain" description="Response regulatory" evidence="6">
    <location>
        <begin position="2"/>
        <end position="114"/>
    </location>
</feature>
<dbReference type="CDD" id="cd00383">
    <property type="entry name" value="trans_reg_C"/>
    <property type="match status" value="1"/>
</dbReference>
<dbReference type="EMBL" id="CP013213">
    <property type="protein sequence ID" value="AMC92588.1"/>
    <property type="molecule type" value="Genomic_DNA"/>
</dbReference>
<keyword evidence="9" id="KW-1185">Reference proteome</keyword>
<evidence type="ECO:0000256" key="4">
    <source>
        <dbReference type="PROSITE-ProRule" id="PRU00169"/>
    </source>
</evidence>
<dbReference type="Gene3D" id="3.40.50.2300">
    <property type="match status" value="1"/>
</dbReference>
<protein>
    <recommendedName>
        <fullName evidence="10">XRE family transcriptional regulator</fullName>
    </recommendedName>
</protein>
<evidence type="ECO:0000256" key="1">
    <source>
        <dbReference type="ARBA" id="ARBA00023015"/>
    </source>
</evidence>
<dbReference type="GO" id="GO:0000976">
    <property type="term" value="F:transcription cis-regulatory region binding"/>
    <property type="evidence" value="ECO:0007669"/>
    <property type="project" value="TreeGrafter"/>
</dbReference>
<dbReference type="SMART" id="SM00862">
    <property type="entry name" value="Trans_reg_C"/>
    <property type="match status" value="1"/>
</dbReference>
<dbReference type="AlphaFoldDB" id="A0A0X8GY66"/>
<organism evidence="8 9">
    <name type="scientific">Erysipelothrix larvae</name>
    <dbReference type="NCBI Taxonomy" id="1514105"/>
    <lineage>
        <taxon>Bacteria</taxon>
        <taxon>Bacillati</taxon>
        <taxon>Bacillota</taxon>
        <taxon>Erysipelotrichia</taxon>
        <taxon>Erysipelotrichales</taxon>
        <taxon>Erysipelotrichaceae</taxon>
        <taxon>Erysipelothrix</taxon>
    </lineage>
</organism>
<keyword evidence="1" id="KW-0805">Transcription regulation</keyword>
<dbReference type="InterPro" id="IPR001789">
    <property type="entry name" value="Sig_transdc_resp-reg_receiver"/>
</dbReference>
<dbReference type="SUPFAM" id="SSF52172">
    <property type="entry name" value="CheY-like"/>
    <property type="match status" value="1"/>
</dbReference>
<dbReference type="GO" id="GO:0032993">
    <property type="term" value="C:protein-DNA complex"/>
    <property type="evidence" value="ECO:0007669"/>
    <property type="project" value="TreeGrafter"/>
</dbReference>
<gene>
    <name evidence="8" type="ORF">AOC36_00835</name>
</gene>
<keyword evidence="2 5" id="KW-0238">DNA-binding</keyword>
<dbReference type="SMART" id="SM00448">
    <property type="entry name" value="REC"/>
    <property type="match status" value="1"/>
</dbReference>
<dbReference type="GO" id="GO:0000156">
    <property type="term" value="F:phosphorelay response regulator activity"/>
    <property type="evidence" value="ECO:0007669"/>
    <property type="project" value="TreeGrafter"/>
</dbReference>
<evidence type="ECO:0000313" key="9">
    <source>
        <dbReference type="Proteomes" id="UP000063781"/>
    </source>
</evidence>
<evidence type="ECO:0000259" key="7">
    <source>
        <dbReference type="PROSITE" id="PS51755"/>
    </source>
</evidence>
<evidence type="ECO:0000256" key="3">
    <source>
        <dbReference type="ARBA" id="ARBA00023163"/>
    </source>
</evidence>
<sequence>MNILIVEDDNEINQLLFELLSPHYTITQAYSGTEALRLIESDSFDCVLLDLMLPGLSGAEVIQQARLLTTSPFIIISALSDVSNRVNLLELGADDYITKPFDNREVLARVQVQLRKRSPKEVLPEVIRVNNVTYHEASRTFFCDDAPLTLTLKEQELLVFMMRAPNRVFTKATLYEQIWEDTYYGDDNTLSVHISRLRKTLADHNAKISIDTIWGLGYKLSI</sequence>
<dbReference type="STRING" id="1514105.AOC36_00835"/>
<dbReference type="Gene3D" id="6.10.250.690">
    <property type="match status" value="1"/>
</dbReference>
<evidence type="ECO:0000256" key="5">
    <source>
        <dbReference type="PROSITE-ProRule" id="PRU01091"/>
    </source>
</evidence>
<dbReference type="InterPro" id="IPR011006">
    <property type="entry name" value="CheY-like_superfamily"/>
</dbReference>